<dbReference type="AlphaFoldDB" id="A0A4P7N279"/>
<feature type="region of interest" description="Disordered" evidence="1">
    <location>
        <begin position="50"/>
        <end position="76"/>
    </location>
</feature>
<evidence type="ECO:0000313" key="3">
    <source>
        <dbReference type="Proteomes" id="UP000294847"/>
    </source>
</evidence>
<sequence length="76" mass="8248">MNWSPAPVSAPKRATRIIIYSGPPGINNGIDTSHPFASGKAENLLSRLLSSRTAPRGPARPRRHPESVNWGKKSPH</sequence>
<name>A0A4P7N279_PYROR</name>
<organism evidence="2 3">
    <name type="scientific">Pyricularia oryzae</name>
    <name type="common">Rice blast fungus</name>
    <name type="synonym">Magnaporthe oryzae</name>
    <dbReference type="NCBI Taxonomy" id="318829"/>
    <lineage>
        <taxon>Eukaryota</taxon>
        <taxon>Fungi</taxon>
        <taxon>Dikarya</taxon>
        <taxon>Ascomycota</taxon>
        <taxon>Pezizomycotina</taxon>
        <taxon>Sordariomycetes</taxon>
        <taxon>Sordariomycetidae</taxon>
        <taxon>Magnaporthales</taxon>
        <taxon>Pyriculariaceae</taxon>
        <taxon>Pyricularia</taxon>
    </lineage>
</organism>
<evidence type="ECO:0000256" key="1">
    <source>
        <dbReference type="SAM" id="MobiDB-lite"/>
    </source>
</evidence>
<protein>
    <submittedName>
        <fullName evidence="2">Uncharacterized protein</fullName>
    </submittedName>
</protein>
<accession>A0A4P7N279</accession>
<gene>
    <name evidence="2" type="ORF">PoMZ_10435</name>
</gene>
<evidence type="ECO:0000313" key="2">
    <source>
        <dbReference type="EMBL" id="QBZ54726.1"/>
    </source>
</evidence>
<reference evidence="2 3" key="1">
    <citation type="journal article" date="2019" name="Mol. Biol. Evol.">
        <title>Blast fungal genomes show frequent chromosomal changes, gene gains and losses, and effector gene turnover.</title>
        <authorList>
            <person name="Gomez Luciano L.B."/>
            <person name="Jason Tsai I."/>
            <person name="Chuma I."/>
            <person name="Tosa Y."/>
            <person name="Chen Y.H."/>
            <person name="Li J.Y."/>
            <person name="Li M.Y."/>
            <person name="Jade Lu M.Y."/>
            <person name="Nakayashiki H."/>
            <person name="Li W.H."/>
        </authorList>
    </citation>
    <scope>NUCLEOTIDE SEQUENCE [LARGE SCALE GENOMIC DNA]</scope>
    <source>
        <strain evidence="2">MZ5-1-6</strain>
    </source>
</reference>
<dbReference type="Proteomes" id="UP000294847">
    <property type="component" value="Chromosome 1"/>
</dbReference>
<dbReference type="EMBL" id="CP034204">
    <property type="protein sequence ID" value="QBZ54726.1"/>
    <property type="molecule type" value="Genomic_DNA"/>
</dbReference>
<proteinExistence type="predicted"/>